<feature type="region of interest" description="Disordered" evidence="1">
    <location>
        <begin position="81"/>
        <end position="108"/>
    </location>
</feature>
<proteinExistence type="predicted"/>
<evidence type="ECO:0000313" key="2">
    <source>
        <dbReference type="EMBL" id="KAG0266651.1"/>
    </source>
</evidence>
<gene>
    <name evidence="2" type="ORF">BG011_001498</name>
</gene>
<evidence type="ECO:0000256" key="1">
    <source>
        <dbReference type="SAM" id="MobiDB-lite"/>
    </source>
</evidence>
<keyword evidence="3" id="KW-1185">Reference proteome</keyword>
<dbReference type="Proteomes" id="UP000726737">
    <property type="component" value="Unassembled WGS sequence"/>
</dbReference>
<reference evidence="2" key="1">
    <citation type="journal article" date="2020" name="Fungal Divers.">
        <title>Resolving the Mortierellaceae phylogeny through synthesis of multi-gene phylogenetics and phylogenomics.</title>
        <authorList>
            <person name="Vandepol N."/>
            <person name="Liber J."/>
            <person name="Desiro A."/>
            <person name="Na H."/>
            <person name="Kennedy M."/>
            <person name="Barry K."/>
            <person name="Grigoriev I.V."/>
            <person name="Miller A.N."/>
            <person name="O'Donnell K."/>
            <person name="Stajich J.E."/>
            <person name="Bonito G."/>
        </authorList>
    </citation>
    <scope>NUCLEOTIDE SEQUENCE</scope>
    <source>
        <strain evidence="2">KOD948</strain>
    </source>
</reference>
<feature type="compositionally biased region" description="Acidic residues" evidence="1">
    <location>
        <begin position="92"/>
        <end position="105"/>
    </location>
</feature>
<comment type="caution">
    <text evidence="2">The sequence shown here is derived from an EMBL/GenBank/DDBJ whole genome shotgun (WGS) entry which is preliminary data.</text>
</comment>
<dbReference type="EMBL" id="JAAAJA010000014">
    <property type="protein sequence ID" value="KAG0266651.1"/>
    <property type="molecule type" value="Genomic_DNA"/>
</dbReference>
<name>A0A9P6QE69_9FUNG</name>
<protein>
    <submittedName>
        <fullName evidence="2">Uncharacterized protein</fullName>
    </submittedName>
</protein>
<sequence length="145" mass="16986">MSEPSTQPRYRPSPLPLHKTFLETILPFVLELTYLDIYLRCYEWRDEIRLDRVLRSCPKLQYMSVDRNMCGRVAFDDPVSLESDQDQAGWMYDDDDDDDDGEEDGEKGMDYVDEIMVSNSVGSMICMQEHRGIYSTLKSTQYMLL</sequence>
<organism evidence="2 3">
    <name type="scientific">Mortierella polycephala</name>
    <dbReference type="NCBI Taxonomy" id="41804"/>
    <lineage>
        <taxon>Eukaryota</taxon>
        <taxon>Fungi</taxon>
        <taxon>Fungi incertae sedis</taxon>
        <taxon>Mucoromycota</taxon>
        <taxon>Mortierellomycotina</taxon>
        <taxon>Mortierellomycetes</taxon>
        <taxon>Mortierellales</taxon>
        <taxon>Mortierellaceae</taxon>
        <taxon>Mortierella</taxon>
    </lineage>
</organism>
<dbReference type="AlphaFoldDB" id="A0A9P6QE69"/>
<accession>A0A9P6QE69</accession>
<evidence type="ECO:0000313" key="3">
    <source>
        <dbReference type="Proteomes" id="UP000726737"/>
    </source>
</evidence>